<dbReference type="Gene3D" id="3.30.479.10">
    <property type="entry name" value="6-pyruvoyl tetrahydropterin synthase/QueD"/>
    <property type="match status" value="1"/>
</dbReference>
<evidence type="ECO:0000256" key="4">
    <source>
        <dbReference type="ARBA" id="ARBA00012982"/>
    </source>
</evidence>
<proteinExistence type="inferred from homology"/>
<evidence type="ECO:0000256" key="10">
    <source>
        <dbReference type="ARBA" id="ARBA00048807"/>
    </source>
</evidence>
<evidence type="ECO:0000256" key="9">
    <source>
        <dbReference type="ARBA" id="ARBA00031449"/>
    </source>
</evidence>
<accession>A0A2A4TCA7</accession>
<dbReference type="Pfam" id="PF01242">
    <property type="entry name" value="PTPS"/>
    <property type="match status" value="1"/>
</dbReference>
<comment type="cofactor">
    <cofactor evidence="1">
        <name>Zn(2+)</name>
        <dbReference type="ChEBI" id="CHEBI:29105"/>
    </cofactor>
</comment>
<dbReference type="GO" id="GO:0046872">
    <property type="term" value="F:metal ion binding"/>
    <property type="evidence" value="ECO:0007669"/>
    <property type="project" value="UniProtKB-KW"/>
</dbReference>
<dbReference type="GO" id="GO:0070497">
    <property type="term" value="F:6-carboxytetrahydropterin synthase activity"/>
    <property type="evidence" value="ECO:0007669"/>
    <property type="project" value="UniProtKB-EC"/>
</dbReference>
<dbReference type="PANTHER" id="PTHR12589">
    <property type="entry name" value="PYRUVOYL TETRAHYDROBIOPTERIN SYNTHASE"/>
    <property type="match status" value="1"/>
</dbReference>
<evidence type="ECO:0000256" key="1">
    <source>
        <dbReference type="ARBA" id="ARBA00001947"/>
    </source>
</evidence>
<evidence type="ECO:0000256" key="5">
    <source>
        <dbReference type="ARBA" id="ARBA00018141"/>
    </source>
</evidence>
<comment type="caution">
    <text evidence="11">The sequence shown here is derived from an EMBL/GenBank/DDBJ whole genome shotgun (WGS) entry which is preliminary data.</text>
</comment>
<keyword evidence="8" id="KW-0456">Lyase</keyword>
<evidence type="ECO:0000313" key="12">
    <source>
        <dbReference type="Proteomes" id="UP000218113"/>
    </source>
</evidence>
<evidence type="ECO:0000256" key="6">
    <source>
        <dbReference type="ARBA" id="ARBA00022723"/>
    </source>
</evidence>
<dbReference type="EC" id="4.1.2.50" evidence="4"/>
<comment type="catalytic activity">
    <reaction evidence="10">
        <text>7,8-dihydroneopterin 3'-triphosphate + H2O = 6-carboxy-5,6,7,8-tetrahydropterin + triphosphate + acetaldehyde + 2 H(+)</text>
        <dbReference type="Rhea" id="RHEA:27966"/>
        <dbReference type="ChEBI" id="CHEBI:15343"/>
        <dbReference type="ChEBI" id="CHEBI:15377"/>
        <dbReference type="ChEBI" id="CHEBI:15378"/>
        <dbReference type="ChEBI" id="CHEBI:18036"/>
        <dbReference type="ChEBI" id="CHEBI:58462"/>
        <dbReference type="ChEBI" id="CHEBI:61032"/>
        <dbReference type="EC" id="4.1.2.50"/>
    </reaction>
</comment>
<dbReference type="EMBL" id="NVSR01000003">
    <property type="protein sequence ID" value="PCI30607.1"/>
    <property type="molecule type" value="Genomic_DNA"/>
</dbReference>
<evidence type="ECO:0000256" key="8">
    <source>
        <dbReference type="ARBA" id="ARBA00023239"/>
    </source>
</evidence>
<gene>
    <name evidence="11" type="ORF">COB67_01260</name>
</gene>
<comment type="similarity">
    <text evidence="3">Belongs to the PTPS family. QueD subfamily.</text>
</comment>
<keyword evidence="6" id="KW-0479">Metal-binding</keyword>
<dbReference type="InterPro" id="IPR007115">
    <property type="entry name" value="6-PTP_synth/QueD"/>
</dbReference>
<organism evidence="11 12">
    <name type="scientific">SAR324 cluster bacterium</name>
    <dbReference type="NCBI Taxonomy" id="2024889"/>
    <lineage>
        <taxon>Bacteria</taxon>
        <taxon>Deltaproteobacteria</taxon>
        <taxon>SAR324 cluster</taxon>
    </lineage>
</organism>
<dbReference type="Proteomes" id="UP000218113">
    <property type="component" value="Unassembled WGS sequence"/>
</dbReference>
<protein>
    <recommendedName>
        <fullName evidence="5">6-carboxy-5,6,7,8-tetrahydropterin synthase</fullName>
        <ecNumber evidence="4">4.1.2.50</ecNumber>
    </recommendedName>
    <alternativeName>
        <fullName evidence="9">Queuosine biosynthesis protein QueD</fullName>
    </alternativeName>
</protein>
<evidence type="ECO:0000256" key="7">
    <source>
        <dbReference type="ARBA" id="ARBA00022833"/>
    </source>
</evidence>
<dbReference type="AlphaFoldDB" id="A0A2A4TCA7"/>
<keyword evidence="7" id="KW-0862">Zinc</keyword>
<name>A0A2A4TCA7_9DELT</name>
<dbReference type="InterPro" id="IPR038418">
    <property type="entry name" value="6-PTP_synth/QueD_sf"/>
</dbReference>
<evidence type="ECO:0000256" key="2">
    <source>
        <dbReference type="ARBA" id="ARBA00005061"/>
    </source>
</evidence>
<evidence type="ECO:0000256" key="3">
    <source>
        <dbReference type="ARBA" id="ARBA00008900"/>
    </source>
</evidence>
<evidence type="ECO:0000313" key="11">
    <source>
        <dbReference type="EMBL" id="PCI30607.1"/>
    </source>
</evidence>
<dbReference type="UniPathway" id="UPA00391"/>
<dbReference type="PANTHER" id="PTHR12589:SF7">
    <property type="entry name" value="6-PYRUVOYL TETRAHYDROBIOPTERIN SYNTHASE"/>
    <property type="match status" value="1"/>
</dbReference>
<dbReference type="SUPFAM" id="SSF55620">
    <property type="entry name" value="Tetrahydrobiopterin biosynthesis enzymes-like"/>
    <property type="match status" value="1"/>
</dbReference>
<comment type="pathway">
    <text evidence="2">Purine metabolism; 7-cyano-7-deazaguanine biosynthesis.</text>
</comment>
<reference evidence="12" key="1">
    <citation type="submission" date="2017-08" db="EMBL/GenBank/DDBJ databases">
        <title>A dynamic microbial community with high functional redundancy inhabits the cold, oxic subseafloor aquifer.</title>
        <authorList>
            <person name="Tully B.J."/>
            <person name="Wheat C.G."/>
            <person name="Glazer B.T."/>
            <person name="Huber J.A."/>
        </authorList>
    </citation>
    <scope>NUCLEOTIDE SEQUENCE [LARGE SCALE GENOMIC DNA]</scope>
</reference>
<sequence>MIIRKSFRAEAAHRLKYSYTKRCHGLHGHSYVFDIYLQGQTQDKAQMLMDFSLLSDKFRGFLDSFDHSILVWKEDKDLMELAPKLNPRYIFLPYNTTAEQLSRHIYYQGKKIGLPIHKVRVSETVTACAEYMGDDSITIDLDDVTFSQAVMDSWK</sequence>